<evidence type="ECO:0000313" key="3">
    <source>
        <dbReference type="EMBL" id="KAJ7025069.1"/>
    </source>
</evidence>
<feature type="signal peptide" evidence="2">
    <location>
        <begin position="1"/>
        <end position="24"/>
    </location>
</feature>
<reference evidence="3" key="1">
    <citation type="submission" date="2023-03" db="EMBL/GenBank/DDBJ databases">
        <title>Massive genome expansion in bonnet fungi (Mycena s.s.) driven by repeated elements and novel gene families across ecological guilds.</title>
        <authorList>
            <consortium name="Lawrence Berkeley National Laboratory"/>
            <person name="Harder C.B."/>
            <person name="Miyauchi S."/>
            <person name="Viragh M."/>
            <person name="Kuo A."/>
            <person name="Thoen E."/>
            <person name="Andreopoulos B."/>
            <person name="Lu D."/>
            <person name="Skrede I."/>
            <person name="Drula E."/>
            <person name="Henrissat B."/>
            <person name="Morin E."/>
            <person name="Kohler A."/>
            <person name="Barry K."/>
            <person name="LaButti K."/>
            <person name="Morin E."/>
            <person name="Salamov A."/>
            <person name="Lipzen A."/>
            <person name="Mereny Z."/>
            <person name="Hegedus B."/>
            <person name="Baldrian P."/>
            <person name="Stursova M."/>
            <person name="Weitz H."/>
            <person name="Taylor A."/>
            <person name="Grigoriev I.V."/>
            <person name="Nagy L.G."/>
            <person name="Martin F."/>
            <person name="Kauserud H."/>
        </authorList>
    </citation>
    <scope>NUCLEOTIDE SEQUENCE</scope>
    <source>
        <strain evidence="3">CBHHK200</strain>
    </source>
</reference>
<feature type="compositionally biased region" description="Low complexity" evidence="1">
    <location>
        <begin position="232"/>
        <end position="247"/>
    </location>
</feature>
<evidence type="ECO:0000313" key="4">
    <source>
        <dbReference type="Proteomes" id="UP001218188"/>
    </source>
</evidence>
<organism evidence="3 4">
    <name type="scientific">Mycena alexandri</name>
    <dbReference type="NCBI Taxonomy" id="1745969"/>
    <lineage>
        <taxon>Eukaryota</taxon>
        <taxon>Fungi</taxon>
        <taxon>Dikarya</taxon>
        <taxon>Basidiomycota</taxon>
        <taxon>Agaricomycotina</taxon>
        <taxon>Agaricomycetes</taxon>
        <taxon>Agaricomycetidae</taxon>
        <taxon>Agaricales</taxon>
        <taxon>Marasmiineae</taxon>
        <taxon>Mycenaceae</taxon>
        <taxon>Mycena</taxon>
    </lineage>
</organism>
<gene>
    <name evidence="3" type="ORF">C8F04DRAFT_1269679</name>
</gene>
<feature type="compositionally biased region" description="Basic and acidic residues" evidence="1">
    <location>
        <begin position="296"/>
        <end position="307"/>
    </location>
</feature>
<evidence type="ECO:0000256" key="2">
    <source>
        <dbReference type="SAM" id="SignalP"/>
    </source>
</evidence>
<feature type="compositionally biased region" description="Low complexity" evidence="1">
    <location>
        <begin position="199"/>
        <end position="212"/>
    </location>
</feature>
<dbReference type="EMBL" id="JARJCM010000160">
    <property type="protein sequence ID" value="KAJ7025069.1"/>
    <property type="molecule type" value="Genomic_DNA"/>
</dbReference>
<dbReference type="Proteomes" id="UP001218188">
    <property type="component" value="Unassembled WGS sequence"/>
</dbReference>
<dbReference type="AlphaFoldDB" id="A0AAD6SC09"/>
<comment type="caution">
    <text evidence="3">The sequence shown here is derived from an EMBL/GenBank/DDBJ whole genome shotgun (WGS) entry which is preliminary data.</text>
</comment>
<feature type="chain" id="PRO_5042110506" evidence="2">
    <location>
        <begin position="25"/>
        <end position="668"/>
    </location>
</feature>
<protein>
    <submittedName>
        <fullName evidence="3">Uncharacterized protein</fullName>
    </submittedName>
</protein>
<evidence type="ECO:0000256" key="1">
    <source>
        <dbReference type="SAM" id="MobiDB-lite"/>
    </source>
</evidence>
<proteinExistence type="predicted"/>
<feature type="compositionally biased region" description="Low complexity" evidence="1">
    <location>
        <begin position="308"/>
        <end position="336"/>
    </location>
</feature>
<feature type="region of interest" description="Disordered" evidence="1">
    <location>
        <begin position="188"/>
        <end position="259"/>
    </location>
</feature>
<name>A0AAD6SC09_9AGAR</name>
<sequence length="668" mass="73005">MTAANLLRRSVLITLLLNASTLLAMPPSTVMPPSTFDDRRGRWAVRWVFKTQVPGRPIKPIARANFLDALKAAFRRLRYKEAHDLVFRGEGILSKIIFIATYILSTPRCTYNCGYKRRGPAVRDAMRRADAEVCATPAWPRSCVRTPPTQTVRIIRAERNSGPAVGAGRAHVAMPACAKLGREIRPAGVATASAKNPRRASPSPLSPLTPTEPATPGPPAAAPELNPATPTPGQSFSPSVSASSPRGGLFGGETHDTTPTAVRTPLVSAIFPCDASRLRPSPSYFKTPPTASSSSDLDRVHGQREGEAASAPILAAASTSRQASSSAQASTSAVPMTAPPARLPLRLRRLDLWPHSGLRRSSRLGQKVVRRRTGYEPGLAPLHPQIILFEGGLRPLVDKNLVIGGIAGAPVGNPLGDVFADWNLLLDRGARDLARVHRNADFTHLPKFSDLFLRVGIDFGVRGAYPHPFVNTDHNKEQLRGLVLSDFFSLLAAHQNALLRQLAPRVYAYMRAQLDALEERHAIAPAFPGSAFSTAEFTFGNSLLHNCHSARDAIHSLRVITLLGNFETCICVIPADNLAIHCVPGTTVFIAGSVKNYYFTKVRANETRYLFQQYFDVIVQRYIDRGFRCDVKYEAEATEQEIAQVETNMVNRVAFTMKLLSRLHEIHV</sequence>
<accession>A0AAD6SC09</accession>
<feature type="region of interest" description="Disordered" evidence="1">
    <location>
        <begin position="278"/>
        <end position="337"/>
    </location>
</feature>
<keyword evidence="2" id="KW-0732">Signal</keyword>
<keyword evidence="4" id="KW-1185">Reference proteome</keyword>